<dbReference type="Proteomes" id="UP000249354">
    <property type="component" value="Unassembled WGS sequence"/>
</dbReference>
<evidence type="ECO:0000313" key="19">
    <source>
        <dbReference type="EMBL" id="PZO21189.1"/>
    </source>
</evidence>
<dbReference type="Gene3D" id="3.90.550.10">
    <property type="entry name" value="Spore Coat Polysaccharide Biosynthesis Protein SpsA, Chain A"/>
    <property type="match status" value="1"/>
</dbReference>
<keyword evidence="8" id="KW-0319">Glycerol metabolism</keyword>
<comment type="similarity">
    <text evidence="3">Belongs to the glycosyltransferase 2 family.</text>
</comment>
<sequence>MADFAEPIDDTDFKFAGELDGGFDPDELFKGYDGRRLKAAIALSSLWLLTVVLHFVSWGHEFVLVVAGLMGIHALRVMLSRPQPAPAQLPSVRSEDLVSTASYENWPYISLLVAAKNEENVIGDLVESLLHLDYPASRYDLWMIDDNSSDRTAQILDDLAQQYPALSVVHRGPDAKGGKSGALNLVWPQTQGDLLAVFDADARVPNDLLRQVVPMFETAKTGAVQVRKAIENASTNFWTRGQKAEMALDSYMQERRIAIGGIGELRGNGQFVRREAIAQCGGWNEETITDDLDLTIQLHLRQWNIGLLFTPAVGEEGVTNALALWHQRNRWAEGGFQRYLDYWRQLAKNRLGWQKSIDMASYWIIQYMMPAVVLPDLGIALIRRQTPVFGPIVILSVGMSLVGMFKTLRRAEETSVWSAVVQTVRGNLYMLHWIVVIATMAMRISVRPKKLKWVKTVHGISAG</sequence>
<keyword evidence="6 19" id="KW-0808">Transferase</keyword>
<evidence type="ECO:0000256" key="9">
    <source>
        <dbReference type="ARBA" id="ARBA00022842"/>
    </source>
</evidence>
<dbReference type="PANTHER" id="PTHR43867:SF2">
    <property type="entry name" value="CELLULOSE SYNTHASE CATALYTIC SUBUNIT A [UDP-FORMING]"/>
    <property type="match status" value="1"/>
</dbReference>
<dbReference type="PANTHER" id="PTHR43867">
    <property type="entry name" value="CELLULOSE SYNTHASE CATALYTIC SUBUNIT A [UDP-FORMING]"/>
    <property type="match status" value="1"/>
</dbReference>
<evidence type="ECO:0000256" key="10">
    <source>
        <dbReference type="ARBA" id="ARBA00022989"/>
    </source>
</evidence>
<dbReference type="FunFam" id="3.90.550.10:FF:000164">
    <property type="entry name" value="Beta-(1-3)-glucosyl transferase"/>
    <property type="match status" value="1"/>
</dbReference>
<evidence type="ECO:0000256" key="12">
    <source>
        <dbReference type="ARBA" id="ARBA00023136"/>
    </source>
</evidence>
<keyword evidence="13" id="KW-0119">Carbohydrate metabolism</keyword>
<dbReference type="AlphaFoldDB" id="A0A2W4UWA1"/>
<evidence type="ECO:0000256" key="2">
    <source>
        <dbReference type="ARBA" id="ARBA00004141"/>
    </source>
</evidence>
<comment type="catalytic activity">
    <reaction evidence="14">
        <text>a 1,2-diacyl-sn-glycerol + UDP-alpha-D-glucose = a 1,2-diacyl-3-O-(beta-D-glucopyranosyl)-sn-glycerol + UDP + H(+)</text>
        <dbReference type="Rhea" id="RHEA:17285"/>
        <dbReference type="ChEBI" id="CHEBI:15378"/>
        <dbReference type="ChEBI" id="CHEBI:17815"/>
        <dbReference type="ChEBI" id="CHEBI:58223"/>
        <dbReference type="ChEBI" id="CHEBI:58885"/>
        <dbReference type="ChEBI" id="CHEBI:75799"/>
        <dbReference type="EC" id="2.4.1.336"/>
    </reaction>
</comment>
<dbReference type="Pfam" id="PF13641">
    <property type="entry name" value="Glyco_tranf_2_3"/>
    <property type="match status" value="1"/>
</dbReference>
<name>A0A2W4UWA1_9CYAN</name>
<feature type="transmembrane region" description="Helical" evidence="18">
    <location>
        <begin position="360"/>
        <end position="382"/>
    </location>
</feature>
<accession>A0A2W4UWA1</accession>
<feature type="transmembrane region" description="Helical" evidence="18">
    <location>
        <begin position="388"/>
        <end position="408"/>
    </location>
</feature>
<proteinExistence type="inferred from homology"/>
<evidence type="ECO:0000256" key="13">
    <source>
        <dbReference type="ARBA" id="ARBA00023277"/>
    </source>
</evidence>
<keyword evidence="9" id="KW-0460">Magnesium</keyword>
<dbReference type="GO" id="GO:0006071">
    <property type="term" value="P:glycerol metabolic process"/>
    <property type="evidence" value="ECO:0007669"/>
    <property type="project" value="UniProtKB-KW"/>
</dbReference>
<evidence type="ECO:0000256" key="18">
    <source>
        <dbReference type="SAM" id="Phobius"/>
    </source>
</evidence>
<comment type="caution">
    <text evidence="19">The sequence shown here is derived from an EMBL/GenBank/DDBJ whole genome shotgun (WGS) entry which is preliminary data.</text>
</comment>
<comment type="cofactor">
    <cofactor evidence="1">
        <name>Mg(2+)</name>
        <dbReference type="ChEBI" id="CHEBI:18420"/>
    </cofactor>
</comment>
<dbReference type="InterPro" id="IPR029044">
    <property type="entry name" value="Nucleotide-diphossugar_trans"/>
</dbReference>
<feature type="transmembrane region" description="Helical" evidence="18">
    <location>
        <begin position="428"/>
        <end position="446"/>
    </location>
</feature>
<keyword evidence="11" id="KW-0443">Lipid metabolism</keyword>
<evidence type="ECO:0000256" key="17">
    <source>
        <dbReference type="ARBA" id="ARBA00078564"/>
    </source>
</evidence>
<organism evidence="19 20">
    <name type="scientific">Leptolyngbya foveolarum</name>
    <dbReference type="NCBI Taxonomy" id="47253"/>
    <lineage>
        <taxon>Bacteria</taxon>
        <taxon>Bacillati</taxon>
        <taxon>Cyanobacteriota</taxon>
        <taxon>Cyanophyceae</taxon>
        <taxon>Leptolyngbyales</taxon>
        <taxon>Leptolyngbyaceae</taxon>
        <taxon>Leptolyngbya group</taxon>
        <taxon>Leptolyngbya</taxon>
    </lineage>
</organism>
<dbReference type="CDD" id="cd06423">
    <property type="entry name" value="CESA_like"/>
    <property type="match status" value="1"/>
</dbReference>
<gene>
    <name evidence="19" type="ORF">DCF25_05495</name>
</gene>
<dbReference type="GO" id="GO:0005886">
    <property type="term" value="C:plasma membrane"/>
    <property type="evidence" value="ECO:0007669"/>
    <property type="project" value="TreeGrafter"/>
</dbReference>
<evidence type="ECO:0000256" key="6">
    <source>
        <dbReference type="ARBA" id="ARBA00022679"/>
    </source>
</evidence>
<evidence type="ECO:0000313" key="20">
    <source>
        <dbReference type="Proteomes" id="UP000249354"/>
    </source>
</evidence>
<dbReference type="SUPFAM" id="SSF53448">
    <property type="entry name" value="Nucleotide-diphospho-sugar transferases"/>
    <property type="match status" value="1"/>
</dbReference>
<protein>
    <recommendedName>
        <fullName evidence="16">Beta-monoglucosyldiacylglycerol synthase</fullName>
        <ecNumber evidence="15">2.4.1.336</ecNumber>
    </recommendedName>
    <alternativeName>
        <fullName evidence="17">UDP-glucose:1,2-diacylglycerol 3-beta-D-glucosyltransferase</fullName>
    </alternativeName>
</protein>
<comment type="subcellular location">
    <subcellularLocation>
        <location evidence="2">Membrane</location>
        <topology evidence="2">Multi-pass membrane protein</topology>
    </subcellularLocation>
</comment>
<dbReference type="InterPro" id="IPR050321">
    <property type="entry name" value="Glycosyltr_2/OpgH_subfam"/>
</dbReference>
<evidence type="ECO:0000256" key="3">
    <source>
        <dbReference type="ARBA" id="ARBA00006739"/>
    </source>
</evidence>
<keyword evidence="5" id="KW-0328">Glycosyltransferase</keyword>
<evidence type="ECO:0000256" key="14">
    <source>
        <dbReference type="ARBA" id="ARBA00053004"/>
    </source>
</evidence>
<keyword evidence="7 18" id="KW-0812">Transmembrane</keyword>
<evidence type="ECO:0000256" key="11">
    <source>
        <dbReference type="ARBA" id="ARBA00023098"/>
    </source>
</evidence>
<dbReference type="EMBL" id="QBMC01000022">
    <property type="protein sequence ID" value="PZO21189.1"/>
    <property type="molecule type" value="Genomic_DNA"/>
</dbReference>
<evidence type="ECO:0000256" key="15">
    <source>
        <dbReference type="ARBA" id="ARBA00066964"/>
    </source>
</evidence>
<evidence type="ECO:0000256" key="5">
    <source>
        <dbReference type="ARBA" id="ARBA00022676"/>
    </source>
</evidence>
<evidence type="ECO:0000256" key="16">
    <source>
        <dbReference type="ARBA" id="ARBA00068721"/>
    </source>
</evidence>
<dbReference type="GO" id="GO:0016758">
    <property type="term" value="F:hexosyltransferase activity"/>
    <property type="evidence" value="ECO:0007669"/>
    <property type="project" value="TreeGrafter"/>
</dbReference>
<keyword evidence="10 18" id="KW-1133">Transmembrane helix</keyword>
<reference evidence="19 20" key="2">
    <citation type="submission" date="2018-06" db="EMBL/GenBank/DDBJ databases">
        <title>Metagenomic assembly of (sub)arctic Cyanobacteria and their associated microbiome from non-axenic cultures.</title>
        <authorList>
            <person name="Baurain D."/>
        </authorList>
    </citation>
    <scope>NUCLEOTIDE SEQUENCE [LARGE SCALE GENOMIC DNA]</scope>
    <source>
        <strain evidence="19">ULC129bin1</strain>
    </source>
</reference>
<evidence type="ECO:0000256" key="1">
    <source>
        <dbReference type="ARBA" id="ARBA00001946"/>
    </source>
</evidence>
<evidence type="ECO:0000256" key="4">
    <source>
        <dbReference type="ARBA" id="ARBA00022516"/>
    </source>
</evidence>
<reference evidence="20" key="1">
    <citation type="submission" date="2018-04" db="EMBL/GenBank/DDBJ databases">
        <authorList>
            <person name="Cornet L."/>
        </authorList>
    </citation>
    <scope>NUCLEOTIDE SEQUENCE [LARGE SCALE GENOMIC DNA]</scope>
</reference>
<evidence type="ECO:0000256" key="8">
    <source>
        <dbReference type="ARBA" id="ARBA00022798"/>
    </source>
</evidence>
<keyword evidence="12 18" id="KW-0472">Membrane</keyword>
<dbReference type="EC" id="2.4.1.336" evidence="15"/>
<keyword evidence="4" id="KW-0444">Lipid biosynthesis</keyword>
<dbReference type="GO" id="GO:0046467">
    <property type="term" value="P:membrane lipid biosynthetic process"/>
    <property type="evidence" value="ECO:0007669"/>
    <property type="project" value="UniProtKB-ARBA"/>
</dbReference>
<evidence type="ECO:0000256" key="7">
    <source>
        <dbReference type="ARBA" id="ARBA00022692"/>
    </source>
</evidence>